<comment type="caution">
    <text evidence="1">The sequence shown here is derived from an EMBL/GenBank/DDBJ whole genome shotgun (WGS) entry which is preliminary data.</text>
</comment>
<evidence type="ECO:0000313" key="2">
    <source>
        <dbReference type="Proteomes" id="UP001249851"/>
    </source>
</evidence>
<dbReference type="EMBL" id="JARQWQ010000151">
    <property type="protein sequence ID" value="KAK2548256.1"/>
    <property type="molecule type" value="Genomic_DNA"/>
</dbReference>
<keyword evidence="2" id="KW-1185">Reference proteome</keyword>
<organism evidence="1 2">
    <name type="scientific">Acropora cervicornis</name>
    <name type="common">Staghorn coral</name>
    <dbReference type="NCBI Taxonomy" id="6130"/>
    <lineage>
        <taxon>Eukaryota</taxon>
        <taxon>Metazoa</taxon>
        <taxon>Cnidaria</taxon>
        <taxon>Anthozoa</taxon>
        <taxon>Hexacorallia</taxon>
        <taxon>Scleractinia</taxon>
        <taxon>Astrocoeniina</taxon>
        <taxon>Acroporidae</taxon>
        <taxon>Acropora</taxon>
    </lineage>
</organism>
<sequence length="91" mass="10353">MVRRYDLGPEIENEQYQWVQTTGVIASRPLAQVPMVPYQRPLPTAKISQKVYFPSTRRNQVNPSPEKEAAEGFTEEKELAKALALLALPNR</sequence>
<evidence type="ECO:0000313" key="1">
    <source>
        <dbReference type="EMBL" id="KAK2548256.1"/>
    </source>
</evidence>
<gene>
    <name evidence="1" type="ORF">P5673_031580</name>
</gene>
<reference evidence="1" key="2">
    <citation type="journal article" date="2023" name="Science">
        <title>Genomic signatures of disease resistance in endangered staghorn corals.</title>
        <authorList>
            <person name="Vollmer S.V."/>
            <person name="Selwyn J.D."/>
            <person name="Despard B.A."/>
            <person name="Roesel C.L."/>
        </authorList>
    </citation>
    <scope>NUCLEOTIDE SEQUENCE</scope>
    <source>
        <strain evidence="1">K2</strain>
    </source>
</reference>
<proteinExistence type="predicted"/>
<dbReference type="AlphaFoldDB" id="A0AAD9PSU3"/>
<accession>A0AAD9PSU3</accession>
<dbReference type="Proteomes" id="UP001249851">
    <property type="component" value="Unassembled WGS sequence"/>
</dbReference>
<reference evidence="1" key="1">
    <citation type="journal article" date="2023" name="G3 (Bethesda)">
        <title>Whole genome assembly and annotation of the endangered Caribbean coral Acropora cervicornis.</title>
        <authorList>
            <person name="Selwyn J.D."/>
            <person name="Vollmer S.V."/>
        </authorList>
    </citation>
    <scope>NUCLEOTIDE SEQUENCE</scope>
    <source>
        <strain evidence="1">K2</strain>
    </source>
</reference>
<name>A0AAD9PSU3_ACRCE</name>
<protein>
    <submittedName>
        <fullName evidence="1">Uncharacterized protein</fullName>
    </submittedName>
</protein>